<dbReference type="EMBL" id="MFTS01000007">
    <property type="protein sequence ID" value="OGI67969.1"/>
    <property type="molecule type" value="Genomic_DNA"/>
</dbReference>
<name>A0A1F6VEG8_9BACT</name>
<dbReference type="Proteomes" id="UP000178235">
    <property type="component" value="Unassembled WGS sequence"/>
</dbReference>
<evidence type="ECO:0000313" key="3">
    <source>
        <dbReference type="EMBL" id="OGI67969.1"/>
    </source>
</evidence>
<dbReference type="AlphaFoldDB" id="A0A1F6VEG8"/>
<dbReference type="PANTHER" id="PTHR30576">
    <property type="entry name" value="COLANIC BIOSYNTHESIS UDP-GLUCOSE LIPID CARRIER TRANSFERASE"/>
    <property type="match status" value="1"/>
</dbReference>
<sequence>MMYFIVKRIMDITISALALLLLAPLLFVIALFIKMDSPGPVFFAQSRVGYKKKIFKILKFRTMAKDADKVDIAVQQVRDWEINSNDPRVTRVGKWLRKTGVDEIPQFFNVLKGDMSLVGPRPYYQPRIDADPNLEERLSITPGCISLAIVSGRVRLSEEEIKKYDREYQNKRGLWLDIKILLKAVYLVISGKGF</sequence>
<protein>
    <recommendedName>
        <fullName evidence="2">Bacterial sugar transferase domain-containing protein</fullName>
    </recommendedName>
</protein>
<evidence type="ECO:0000259" key="2">
    <source>
        <dbReference type="Pfam" id="PF02397"/>
    </source>
</evidence>
<gene>
    <name evidence="3" type="ORF">A2738_03935</name>
</gene>
<feature type="domain" description="Bacterial sugar transferase" evidence="2">
    <location>
        <begin position="7"/>
        <end position="189"/>
    </location>
</feature>
<dbReference type="GO" id="GO:0016780">
    <property type="term" value="F:phosphotransferase activity, for other substituted phosphate groups"/>
    <property type="evidence" value="ECO:0007669"/>
    <property type="project" value="TreeGrafter"/>
</dbReference>
<comment type="caution">
    <text evidence="3">The sequence shown here is derived from an EMBL/GenBank/DDBJ whole genome shotgun (WGS) entry which is preliminary data.</text>
</comment>
<reference evidence="3 4" key="1">
    <citation type="journal article" date="2016" name="Nat. Commun.">
        <title>Thousands of microbial genomes shed light on interconnected biogeochemical processes in an aquifer system.</title>
        <authorList>
            <person name="Anantharaman K."/>
            <person name="Brown C.T."/>
            <person name="Hug L.A."/>
            <person name="Sharon I."/>
            <person name="Castelle C.J."/>
            <person name="Probst A.J."/>
            <person name="Thomas B.C."/>
            <person name="Singh A."/>
            <person name="Wilkins M.J."/>
            <person name="Karaoz U."/>
            <person name="Brodie E.L."/>
            <person name="Williams K.H."/>
            <person name="Hubbard S.S."/>
            <person name="Banfield J.F."/>
        </authorList>
    </citation>
    <scope>NUCLEOTIDE SEQUENCE [LARGE SCALE GENOMIC DNA]</scope>
</reference>
<dbReference type="InterPro" id="IPR003362">
    <property type="entry name" value="Bact_transf"/>
</dbReference>
<accession>A0A1F6VEG8</accession>
<dbReference type="PANTHER" id="PTHR30576:SF0">
    <property type="entry name" value="UNDECAPRENYL-PHOSPHATE N-ACETYLGALACTOSAMINYL 1-PHOSPHATE TRANSFERASE-RELATED"/>
    <property type="match status" value="1"/>
</dbReference>
<evidence type="ECO:0000313" key="4">
    <source>
        <dbReference type="Proteomes" id="UP000178235"/>
    </source>
</evidence>
<proteinExistence type="inferred from homology"/>
<dbReference type="Pfam" id="PF02397">
    <property type="entry name" value="Bac_transf"/>
    <property type="match status" value="1"/>
</dbReference>
<evidence type="ECO:0000256" key="1">
    <source>
        <dbReference type="ARBA" id="ARBA00006464"/>
    </source>
</evidence>
<organism evidence="3 4">
    <name type="scientific">Candidatus Nomurabacteria bacterium RIFCSPHIGHO2_01_FULL_42_15</name>
    <dbReference type="NCBI Taxonomy" id="1801742"/>
    <lineage>
        <taxon>Bacteria</taxon>
        <taxon>Candidatus Nomuraibacteriota</taxon>
    </lineage>
</organism>
<comment type="similarity">
    <text evidence="1">Belongs to the bacterial sugar transferase family.</text>
</comment>